<dbReference type="Pfam" id="PF19040">
    <property type="entry name" value="SGNH"/>
    <property type="match status" value="1"/>
</dbReference>
<feature type="transmembrane region" description="Helical" evidence="1">
    <location>
        <begin position="251"/>
        <end position="271"/>
    </location>
</feature>
<feature type="transmembrane region" description="Helical" evidence="1">
    <location>
        <begin position="38"/>
        <end position="54"/>
    </location>
</feature>
<feature type="transmembrane region" description="Helical" evidence="1">
    <location>
        <begin position="373"/>
        <end position="393"/>
    </location>
</feature>
<dbReference type="SUPFAM" id="SSF52266">
    <property type="entry name" value="SGNH hydrolase"/>
    <property type="match status" value="1"/>
</dbReference>
<dbReference type="RefSeq" id="WP_191282904.1">
    <property type="nucleotide sequence ID" value="NZ_BNAI01000002.1"/>
</dbReference>
<accession>A0A8J3M0Y3</accession>
<dbReference type="AlphaFoldDB" id="A0A8J3M0Y3"/>
<keyword evidence="1" id="KW-0812">Transmembrane</keyword>
<feature type="domain" description="SGNH" evidence="3">
    <location>
        <begin position="459"/>
        <end position="678"/>
    </location>
</feature>
<dbReference type="Proteomes" id="UP000617531">
    <property type="component" value="Unassembled WGS sequence"/>
</dbReference>
<evidence type="ECO:0000313" key="5">
    <source>
        <dbReference type="Proteomes" id="UP000617531"/>
    </source>
</evidence>
<keyword evidence="5" id="KW-1185">Reference proteome</keyword>
<reference evidence="4" key="2">
    <citation type="submission" date="2020-09" db="EMBL/GenBank/DDBJ databases">
        <authorList>
            <person name="Sun Q."/>
            <person name="Zhou Y."/>
        </authorList>
    </citation>
    <scope>NUCLEOTIDE SEQUENCE</scope>
    <source>
        <strain evidence="4">CGMCC 1.16548</strain>
    </source>
</reference>
<evidence type="ECO:0000256" key="1">
    <source>
        <dbReference type="SAM" id="Phobius"/>
    </source>
</evidence>
<feature type="transmembrane region" description="Helical" evidence="1">
    <location>
        <begin position="100"/>
        <end position="119"/>
    </location>
</feature>
<organism evidence="4 5">
    <name type="scientific">Pseudolysinimonas yzui</name>
    <dbReference type="NCBI Taxonomy" id="2708254"/>
    <lineage>
        <taxon>Bacteria</taxon>
        <taxon>Bacillati</taxon>
        <taxon>Actinomycetota</taxon>
        <taxon>Actinomycetes</taxon>
        <taxon>Micrococcales</taxon>
        <taxon>Microbacteriaceae</taxon>
        <taxon>Pseudolysinimonas</taxon>
    </lineage>
</organism>
<proteinExistence type="predicted"/>
<feature type="transmembrane region" description="Helical" evidence="1">
    <location>
        <begin position="220"/>
        <end position="239"/>
    </location>
</feature>
<feature type="transmembrane region" description="Helical" evidence="1">
    <location>
        <begin position="169"/>
        <end position="186"/>
    </location>
</feature>
<dbReference type="EMBL" id="BNAI01000002">
    <property type="protein sequence ID" value="GHF15577.1"/>
    <property type="molecule type" value="Genomic_DNA"/>
</dbReference>
<protein>
    <submittedName>
        <fullName evidence="4">Acyltransferase</fullName>
    </submittedName>
</protein>
<reference evidence="4" key="1">
    <citation type="journal article" date="2014" name="Int. J. Syst. Evol. Microbiol.">
        <title>Complete genome sequence of Corynebacterium casei LMG S-19264T (=DSM 44701T), isolated from a smear-ripened cheese.</title>
        <authorList>
            <consortium name="US DOE Joint Genome Institute (JGI-PGF)"/>
            <person name="Walter F."/>
            <person name="Albersmeier A."/>
            <person name="Kalinowski J."/>
            <person name="Ruckert C."/>
        </authorList>
    </citation>
    <scope>NUCLEOTIDE SEQUENCE</scope>
    <source>
        <strain evidence="4">CGMCC 1.16548</strain>
    </source>
</reference>
<keyword evidence="4" id="KW-0012">Acyltransferase</keyword>
<sequence length="689" mass="73178">MRRDARCARLCAITTHPPTFARPQSTSGVLAHRDDIQGLRGLAVLLVLAFHLAPRLLPGGFVGVDIFFVLSGFLITGLLLKTPGPGPGLGAFFARRARRLLPTAGLVLLATLGASLLVLPRTRWEQVATEAVASALQFENWWLARSGAEYSAAEVASPLQHFWSLSVEWQIYLIWMLLFGVATIAVRNRVRVALLGAVALTVASLGFTLLSGPLDADLRYFATPTRVWEFGVGALLAFLPALRGARWVREAVAAAGLVAMIGGAVLIDLAAHPGASALLPVAGAAAIIQVGRSGQATVIGRVLAAAPLRTIGDHSYAVYLWHWPVLLLVLAAMDTTSPGIGEILVVLLFTAVLSMATNRWLERPVRERMPLRRALVTAGLAVVLPTLAALPVVSATAALRAQLAVTAPSAEHPGALALGAGADETLPDVPFIPDVAVAGEDRGDTGPDLHCLTPRVTPVVCDFGDPTADRVIVIVGDSHAWQWVPVLDLVGRDLGWRVESLVRPSCPLAPTGVDIPGIGDDGDCALWRENALRLLESERPDVVLTTGLTPSGYEAIDFHVADVATFADGYLDVWSRLTNAGITVGAIRDTPYFPVDVPGCVAEHFRNPDVCDSSRAEVLDPTDDPLVTAAKRAGVPLIDLSDAICHATTCPVIIGNVLVYRDRHHLTATYARTLEAALIERLEAHGLLG</sequence>
<evidence type="ECO:0000259" key="2">
    <source>
        <dbReference type="Pfam" id="PF01757"/>
    </source>
</evidence>
<dbReference type="PANTHER" id="PTHR23028:SF53">
    <property type="entry name" value="ACYL_TRANSF_3 DOMAIN-CONTAINING PROTEIN"/>
    <property type="match status" value="1"/>
</dbReference>
<keyword evidence="1" id="KW-1133">Transmembrane helix</keyword>
<dbReference type="InterPro" id="IPR050879">
    <property type="entry name" value="Acyltransferase_3"/>
</dbReference>
<feature type="domain" description="Acyltransferase 3" evidence="2">
    <location>
        <begin position="35"/>
        <end position="357"/>
    </location>
</feature>
<keyword evidence="4" id="KW-0808">Transferase</keyword>
<evidence type="ECO:0000313" key="4">
    <source>
        <dbReference type="EMBL" id="GHF15577.1"/>
    </source>
</evidence>
<evidence type="ECO:0000259" key="3">
    <source>
        <dbReference type="Pfam" id="PF19040"/>
    </source>
</evidence>
<feature type="transmembrane region" description="Helical" evidence="1">
    <location>
        <begin position="193"/>
        <end position="214"/>
    </location>
</feature>
<feature type="transmembrane region" description="Helical" evidence="1">
    <location>
        <begin position="339"/>
        <end position="361"/>
    </location>
</feature>
<dbReference type="GO" id="GO:0016747">
    <property type="term" value="F:acyltransferase activity, transferring groups other than amino-acyl groups"/>
    <property type="evidence" value="ECO:0007669"/>
    <property type="project" value="InterPro"/>
</dbReference>
<dbReference type="InterPro" id="IPR002656">
    <property type="entry name" value="Acyl_transf_3_dom"/>
</dbReference>
<feature type="transmembrane region" description="Helical" evidence="1">
    <location>
        <begin position="60"/>
        <end position="80"/>
    </location>
</feature>
<gene>
    <name evidence="4" type="ORF">GCM10011600_15750</name>
</gene>
<keyword evidence="1" id="KW-0472">Membrane</keyword>
<dbReference type="GO" id="GO:0009103">
    <property type="term" value="P:lipopolysaccharide biosynthetic process"/>
    <property type="evidence" value="ECO:0007669"/>
    <property type="project" value="TreeGrafter"/>
</dbReference>
<name>A0A8J3M0Y3_9MICO</name>
<dbReference type="PANTHER" id="PTHR23028">
    <property type="entry name" value="ACETYLTRANSFERASE"/>
    <property type="match status" value="1"/>
</dbReference>
<comment type="caution">
    <text evidence="4">The sequence shown here is derived from an EMBL/GenBank/DDBJ whole genome shotgun (WGS) entry which is preliminary data.</text>
</comment>
<dbReference type="InterPro" id="IPR043968">
    <property type="entry name" value="SGNH"/>
</dbReference>
<dbReference type="Pfam" id="PF01757">
    <property type="entry name" value="Acyl_transf_3"/>
    <property type="match status" value="1"/>
</dbReference>
<dbReference type="GO" id="GO:0016020">
    <property type="term" value="C:membrane"/>
    <property type="evidence" value="ECO:0007669"/>
    <property type="project" value="TreeGrafter"/>
</dbReference>